<organism evidence="2 3">
    <name type="scientific">Oleiharenicola lentus</name>
    <dbReference type="NCBI Taxonomy" id="2508720"/>
    <lineage>
        <taxon>Bacteria</taxon>
        <taxon>Pseudomonadati</taxon>
        <taxon>Verrucomicrobiota</taxon>
        <taxon>Opitutia</taxon>
        <taxon>Opitutales</taxon>
        <taxon>Opitutaceae</taxon>
        <taxon>Oleiharenicola</taxon>
    </lineage>
</organism>
<proteinExistence type="predicted"/>
<dbReference type="OrthoDB" id="282550at2"/>
<protein>
    <recommendedName>
        <fullName evidence="4">DUF1761 domain-containing protein</fullName>
    </recommendedName>
</protein>
<evidence type="ECO:0000313" key="3">
    <source>
        <dbReference type="Proteomes" id="UP000290218"/>
    </source>
</evidence>
<feature type="transmembrane region" description="Helical" evidence="1">
    <location>
        <begin position="166"/>
        <end position="185"/>
    </location>
</feature>
<evidence type="ECO:0008006" key="4">
    <source>
        <dbReference type="Google" id="ProtNLM"/>
    </source>
</evidence>
<dbReference type="Proteomes" id="UP000290218">
    <property type="component" value="Unassembled WGS sequence"/>
</dbReference>
<reference evidence="2 3" key="1">
    <citation type="submission" date="2019-01" db="EMBL/GenBank/DDBJ databases">
        <title>Lacunisphaera sp. strain TWA-58.</title>
        <authorList>
            <person name="Chen W.-M."/>
        </authorList>
    </citation>
    <scope>NUCLEOTIDE SEQUENCE [LARGE SCALE GENOMIC DNA]</scope>
    <source>
        <strain evidence="2 3">TWA-58</strain>
    </source>
</reference>
<comment type="caution">
    <text evidence="2">The sequence shown here is derived from an EMBL/GenBank/DDBJ whole genome shotgun (WGS) entry which is preliminary data.</text>
</comment>
<keyword evidence="3" id="KW-1185">Reference proteome</keyword>
<keyword evidence="1" id="KW-0812">Transmembrane</keyword>
<evidence type="ECO:0000313" key="2">
    <source>
        <dbReference type="EMBL" id="RXK56165.1"/>
    </source>
</evidence>
<sequence>MNLLLSLWLPILLSAVVVFVISSLVHMVLKWHASDYNRLPNEDAVRAALNAGNPAPGRYVVPHCTDMKEMAGEAMQRKYQEGPVGHITLGSPGQPSMGKPLGLWFLMTLVVSTVAAYVAVKFVRLDPSQALRAAKLVGTISFVSYGFGAVPESIWMLRPWSSTAKYLIDSALYALGTAAVFWWLWG</sequence>
<feature type="transmembrane region" description="Helical" evidence="1">
    <location>
        <begin position="132"/>
        <end position="154"/>
    </location>
</feature>
<gene>
    <name evidence="2" type="ORF">ESB00_09915</name>
</gene>
<keyword evidence="1" id="KW-0472">Membrane</keyword>
<accession>A0A4Q1CAQ8</accession>
<evidence type="ECO:0000256" key="1">
    <source>
        <dbReference type="SAM" id="Phobius"/>
    </source>
</evidence>
<dbReference type="RefSeq" id="WP_129047531.1">
    <property type="nucleotide sequence ID" value="NZ_SDHX01000001.1"/>
</dbReference>
<feature type="transmembrane region" description="Helical" evidence="1">
    <location>
        <begin position="6"/>
        <end position="29"/>
    </location>
</feature>
<dbReference type="AlphaFoldDB" id="A0A4Q1CAQ8"/>
<dbReference type="EMBL" id="SDHX01000001">
    <property type="protein sequence ID" value="RXK56165.1"/>
    <property type="molecule type" value="Genomic_DNA"/>
</dbReference>
<keyword evidence="1" id="KW-1133">Transmembrane helix</keyword>
<feature type="transmembrane region" description="Helical" evidence="1">
    <location>
        <begin position="101"/>
        <end position="120"/>
    </location>
</feature>
<name>A0A4Q1CAQ8_9BACT</name>